<feature type="transmembrane region" description="Helical" evidence="9">
    <location>
        <begin position="95"/>
        <end position="119"/>
    </location>
</feature>
<keyword evidence="3" id="KW-1003">Cell membrane</keyword>
<reference evidence="11" key="1">
    <citation type="submission" date="2016-11" db="EMBL/GenBank/DDBJ databases">
        <title>Mesorhizobium oceanicum sp. nov., isolated from deep seawater in South China Sea.</title>
        <authorList>
            <person name="Fu G.-Y."/>
        </authorList>
    </citation>
    <scope>NUCLEOTIDE SEQUENCE [LARGE SCALE GENOMIC DNA]</scope>
    <source>
        <strain evidence="11">B7</strain>
    </source>
</reference>
<evidence type="ECO:0000256" key="9">
    <source>
        <dbReference type="SAM" id="Phobius"/>
    </source>
</evidence>
<feature type="transmembrane region" description="Helical" evidence="9">
    <location>
        <begin position="63"/>
        <end position="89"/>
    </location>
</feature>
<evidence type="ECO:0000256" key="4">
    <source>
        <dbReference type="ARBA" id="ARBA00022692"/>
    </source>
</evidence>
<protein>
    <recommendedName>
        <fullName evidence="12">Branched-chain amino acid ABC transporter permease</fullName>
    </recommendedName>
</protein>
<feature type="transmembrane region" description="Helical" evidence="9">
    <location>
        <begin position="7"/>
        <end position="28"/>
    </location>
</feature>
<evidence type="ECO:0000256" key="5">
    <source>
        <dbReference type="ARBA" id="ARBA00022970"/>
    </source>
</evidence>
<keyword evidence="4 9" id="KW-0812">Transmembrane</keyword>
<evidence type="ECO:0000313" key="10">
    <source>
        <dbReference type="EMBL" id="APH71633.1"/>
    </source>
</evidence>
<feature type="transmembrane region" description="Helical" evidence="9">
    <location>
        <begin position="228"/>
        <end position="250"/>
    </location>
</feature>
<keyword evidence="7 9" id="KW-0472">Membrane</keyword>
<name>A0A1L3SQD5_9HYPH</name>
<accession>A0A1L3SQD5</accession>
<keyword evidence="2" id="KW-0813">Transport</keyword>
<keyword evidence="5" id="KW-0029">Amino-acid transport</keyword>
<dbReference type="GO" id="GO:0006865">
    <property type="term" value="P:amino acid transport"/>
    <property type="evidence" value="ECO:0007669"/>
    <property type="project" value="UniProtKB-KW"/>
</dbReference>
<evidence type="ECO:0000313" key="11">
    <source>
        <dbReference type="Proteomes" id="UP000182840"/>
    </source>
</evidence>
<evidence type="ECO:0008006" key="12">
    <source>
        <dbReference type="Google" id="ProtNLM"/>
    </source>
</evidence>
<dbReference type="Proteomes" id="UP000182840">
    <property type="component" value="Chromosome"/>
</dbReference>
<feature type="transmembrane region" description="Helical" evidence="9">
    <location>
        <begin position="192"/>
        <end position="216"/>
    </location>
</feature>
<sequence length="289" mass="30474">MLAFQSIFASGLVLASLYVLMAAGLALVWNTLGIFNFTHGALMAAAAYVAWTVADPRGLDMGLAMGVIAAILVSAVLGFLINYLLVAPFLGQKQIVLIAVMTTLSGAFFIENSALLLWGPRIKQLDKFVDGSVRIAGTTISGHEAIIILLAPLLMLGLWAFLRFTWTGSAIRAVAQNREFAELSGIRVQRMYAIAFAIAAALAGLSGIMLGAIRFITPGLGGEPLLKALIVVILGGLGSMPGTVLGAYLVGFGEATSTYFLGAYWTQAVLFLVFIGFLALRPNGLFGKP</sequence>
<evidence type="ECO:0000256" key="2">
    <source>
        <dbReference type="ARBA" id="ARBA00022448"/>
    </source>
</evidence>
<comment type="subcellular location">
    <subcellularLocation>
        <location evidence="1">Cell membrane</location>
        <topology evidence="1">Multi-pass membrane protein</topology>
    </subcellularLocation>
</comment>
<dbReference type="GO" id="GO:0005886">
    <property type="term" value="C:plasma membrane"/>
    <property type="evidence" value="ECO:0007669"/>
    <property type="project" value="UniProtKB-SubCell"/>
</dbReference>
<evidence type="ECO:0000256" key="1">
    <source>
        <dbReference type="ARBA" id="ARBA00004651"/>
    </source>
</evidence>
<dbReference type="STRING" id="1670800.BSQ44_09835"/>
<feature type="transmembrane region" description="Helical" evidence="9">
    <location>
        <begin position="262"/>
        <end position="280"/>
    </location>
</feature>
<dbReference type="Pfam" id="PF02653">
    <property type="entry name" value="BPD_transp_2"/>
    <property type="match status" value="1"/>
</dbReference>
<keyword evidence="6 9" id="KW-1133">Transmembrane helix</keyword>
<dbReference type="AlphaFoldDB" id="A0A1L3SQD5"/>
<keyword evidence="11" id="KW-1185">Reference proteome</keyword>
<evidence type="ECO:0000256" key="8">
    <source>
        <dbReference type="ARBA" id="ARBA00037998"/>
    </source>
</evidence>
<dbReference type="KEGG" id="meso:BSQ44_09835"/>
<evidence type="ECO:0000256" key="7">
    <source>
        <dbReference type="ARBA" id="ARBA00023136"/>
    </source>
</evidence>
<dbReference type="GO" id="GO:0022857">
    <property type="term" value="F:transmembrane transporter activity"/>
    <property type="evidence" value="ECO:0007669"/>
    <property type="project" value="InterPro"/>
</dbReference>
<evidence type="ECO:0000256" key="6">
    <source>
        <dbReference type="ARBA" id="ARBA00022989"/>
    </source>
</evidence>
<gene>
    <name evidence="10" type="ORF">BSQ44_09835</name>
</gene>
<dbReference type="PANTHER" id="PTHR11795:SF452">
    <property type="entry name" value="ABC TRANSPORTER PERMEASE PROTEIN"/>
    <property type="match status" value="1"/>
</dbReference>
<dbReference type="PANTHER" id="PTHR11795">
    <property type="entry name" value="BRANCHED-CHAIN AMINO ACID TRANSPORT SYSTEM PERMEASE PROTEIN LIVH"/>
    <property type="match status" value="1"/>
</dbReference>
<dbReference type="InterPro" id="IPR001851">
    <property type="entry name" value="ABC_transp_permease"/>
</dbReference>
<evidence type="ECO:0000256" key="3">
    <source>
        <dbReference type="ARBA" id="ARBA00022475"/>
    </source>
</evidence>
<dbReference type="CDD" id="cd06582">
    <property type="entry name" value="TM_PBP1_LivH_like"/>
    <property type="match status" value="1"/>
</dbReference>
<dbReference type="InterPro" id="IPR052157">
    <property type="entry name" value="BCAA_transport_permease"/>
</dbReference>
<dbReference type="EMBL" id="CP018171">
    <property type="protein sequence ID" value="APH71633.1"/>
    <property type="molecule type" value="Genomic_DNA"/>
</dbReference>
<feature type="transmembrane region" description="Helical" evidence="9">
    <location>
        <begin position="140"/>
        <end position="162"/>
    </location>
</feature>
<feature type="transmembrane region" description="Helical" evidence="9">
    <location>
        <begin position="34"/>
        <end position="51"/>
    </location>
</feature>
<comment type="similarity">
    <text evidence="8">Belongs to the binding-protein-dependent transport system permease family. LivHM subfamily.</text>
</comment>
<proteinExistence type="inferred from homology"/>
<organism evidence="10 11">
    <name type="scientific">Aquibium oceanicum</name>
    <dbReference type="NCBI Taxonomy" id="1670800"/>
    <lineage>
        <taxon>Bacteria</taxon>
        <taxon>Pseudomonadati</taxon>
        <taxon>Pseudomonadota</taxon>
        <taxon>Alphaproteobacteria</taxon>
        <taxon>Hyphomicrobiales</taxon>
        <taxon>Phyllobacteriaceae</taxon>
        <taxon>Aquibium</taxon>
    </lineage>
</organism>